<feature type="non-terminal residue" evidence="1">
    <location>
        <position position="1"/>
    </location>
</feature>
<accession>A0A381NM34</accession>
<evidence type="ECO:0000313" key="1">
    <source>
        <dbReference type="EMBL" id="SUZ55389.1"/>
    </source>
</evidence>
<dbReference type="EMBL" id="UINC01000443">
    <property type="protein sequence ID" value="SUZ55389.1"/>
    <property type="molecule type" value="Genomic_DNA"/>
</dbReference>
<name>A0A381NM34_9ZZZZ</name>
<sequence>VLFVVATALIITAELVRLIQSIGVCGVRDVKLLLPYIFRKEFVPRRGVQAFR</sequence>
<reference evidence="1" key="1">
    <citation type="submission" date="2018-05" db="EMBL/GenBank/DDBJ databases">
        <authorList>
            <person name="Lanie J.A."/>
            <person name="Ng W.-L."/>
            <person name="Kazmierczak K.M."/>
            <person name="Andrzejewski T.M."/>
            <person name="Davidsen T.M."/>
            <person name="Wayne K.J."/>
            <person name="Tettelin H."/>
            <person name="Glass J.I."/>
            <person name="Rusch D."/>
            <person name="Podicherti R."/>
            <person name="Tsui H.-C.T."/>
            <person name="Winkler M.E."/>
        </authorList>
    </citation>
    <scope>NUCLEOTIDE SEQUENCE</scope>
</reference>
<gene>
    <name evidence="1" type="ORF">METZ01_LOCUS8243</name>
</gene>
<dbReference type="AlphaFoldDB" id="A0A381NM34"/>
<proteinExistence type="predicted"/>
<protein>
    <submittedName>
        <fullName evidence="1">Uncharacterized protein</fullName>
    </submittedName>
</protein>
<organism evidence="1">
    <name type="scientific">marine metagenome</name>
    <dbReference type="NCBI Taxonomy" id="408172"/>
    <lineage>
        <taxon>unclassified sequences</taxon>
        <taxon>metagenomes</taxon>
        <taxon>ecological metagenomes</taxon>
    </lineage>
</organism>